<feature type="domain" description="Zinc-ribbon" evidence="3">
    <location>
        <begin position="3"/>
        <end position="25"/>
    </location>
</feature>
<sequence>MKFCPNCGHQLEEGAKFCPACGAQLTTESDQASKKASVEQPEVAAETTVDSNDNKTENSYEEHRESQNDQVNQQQLGFVGSVQYVLKHAFEFNGDVPESRKSVFWWAALAVMIFDCVVILIPGIGWLLGWAADVLLISATMRRLTYIGQNPKLGWLMVVPAIYAWPLVLMLFDKKAE</sequence>
<dbReference type="EMBL" id="AZDV01000023">
    <property type="protein sequence ID" value="KRK95012.1"/>
    <property type="molecule type" value="Genomic_DNA"/>
</dbReference>
<protein>
    <recommendedName>
        <fullName evidence="3">Zinc-ribbon domain-containing protein</fullName>
    </recommendedName>
</protein>
<dbReference type="STRING" id="1423715.FD25_GL002197"/>
<dbReference type="RefSeq" id="WP_057802984.1">
    <property type="nucleotide sequence ID" value="NZ_AZDV01000023.1"/>
</dbReference>
<evidence type="ECO:0000256" key="2">
    <source>
        <dbReference type="SAM" id="Phobius"/>
    </source>
</evidence>
<feature type="region of interest" description="Disordered" evidence="1">
    <location>
        <begin position="29"/>
        <end position="70"/>
    </location>
</feature>
<dbReference type="AlphaFoldDB" id="A0A0R1LPH2"/>
<keyword evidence="2" id="KW-0812">Transmembrane</keyword>
<evidence type="ECO:0000313" key="5">
    <source>
        <dbReference type="Proteomes" id="UP000051955"/>
    </source>
</evidence>
<reference evidence="4 5" key="1">
    <citation type="journal article" date="2015" name="Genome Announc.">
        <title>Expanding the biotechnology potential of lactobacilli through comparative genomics of 213 strains and associated genera.</title>
        <authorList>
            <person name="Sun Z."/>
            <person name="Harris H.M."/>
            <person name="McCann A."/>
            <person name="Guo C."/>
            <person name="Argimon S."/>
            <person name="Zhang W."/>
            <person name="Yang X."/>
            <person name="Jeffery I.B."/>
            <person name="Cooney J.C."/>
            <person name="Kagawa T.F."/>
            <person name="Liu W."/>
            <person name="Song Y."/>
            <person name="Salvetti E."/>
            <person name="Wrobel A."/>
            <person name="Rasinkangas P."/>
            <person name="Parkhill J."/>
            <person name="Rea M.C."/>
            <person name="O'Sullivan O."/>
            <person name="Ritari J."/>
            <person name="Douillard F.P."/>
            <person name="Paul Ross R."/>
            <person name="Yang R."/>
            <person name="Briner A.E."/>
            <person name="Felis G.E."/>
            <person name="de Vos W.M."/>
            <person name="Barrangou R."/>
            <person name="Klaenhammer T.R."/>
            <person name="Caufield P.W."/>
            <person name="Cui Y."/>
            <person name="Zhang H."/>
            <person name="O'Toole P.W."/>
        </authorList>
    </citation>
    <scope>NUCLEOTIDE SEQUENCE [LARGE SCALE GENOMIC DNA]</scope>
    <source>
        <strain evidence="4 5">DSM 19394</strain>
    </source>
</reference>
<keyword evidence="5" id="KW-1185">Reference proteome</keyword>
<keyword evidence="2" id="KW-0472">Membrane</keyword>
<feature type="compositionally biased region" description="Basic and acidic residues" evidence="1">
    <location>
        <begin position="52"/>
        <end position="67"/>
    </location>
</feature>
<feature type="transmembrane region" description="Helical" evidence="2">
    <location>
        <begin position="103"/>
        <end position="132"/>
    </location>
</feature>
<feature type="transmembrane region" description="Helical" evidence="2">
    <location>
        <begin position="152"/>
        <end position="172"/>
    </location>
</feature>
<dbReference type="OrthoDB" id="2410059at2"/>
<dbReference type="InterPro" id="IPR026870">
    <property type="entry name" value="Zinc_ribbon_dom"/>
</dbReference>
<proteinExistence type="predicted"/>
<organism evidence="4 5">
    <name type="scientific">Levilactobacillus acidifarinae DSM 19394 = JCM 15949</name>
    <dbReference type="NCBI Taxonomy" id="1423715"/>
    <lineage>
        <taxon>Bacteria</taxon>
        <taxon>Bacillati</taxon>
        <taxon>Bacillota</taxon>
        <taxon>Bacilli</taxon>
        <taxon>Lactobacillales</taxon>
        <taxon>Lactobacillaceae</taxon>
        <taxon>Levilactobacillus</taxon>
    </lineage>
</organism>
<evidence type="ECO:0000259" key="3">
    <source>
        <dbReference type="Pfam" id="PF13240"/>
    </source>
</evidence>
<gene>
    <name evidence="4" type="ORF">FD25_GL002197</name>
</gene>
<dbReference type="PATRIC" id="fig|1423715.3.peg.2271"/>
<dbReference type="Pfam" id="PF13240">
    <property type="entry name" value="Zn_Ribbon_1"/>
    <property type="match status" value="1"/>
</dbReference>
<evidence type="ECO:0000256" key="1">
    <source>
        <dbReference type="SAM" id="MobiDB-lite"/>
    </source>
</evidence>
<name>A0A0R1LPH2_9LACO</name>
<accession>A0A0R1LPH2</accession>
<comment type="caution">
    <text evidence="4">The sequence shown here is derived from an EMBL/GenBank/DDBJ whole genome shotgun (WGS) entry which is preliminary data.</text>
</comment>
<keyword evidence="2" id="KW-1133">Transmembrane helix</keyword>
<evidence type="ECO:0000313" key="4">
    <source>
        <dbReference type="EMBL" id="KRK95012.1"/>
    </source>
</evidence>
<dbReference type="Proteomes" id="UP000051955">
    <property type="component" value="Unassembled WGS sequence"/>
</dbReference>